<reference evidence="2" key="1">
    <citation type="submission" date="2014-05" db="EMBL/GenBank/DDBJ databases">
        <title>Whole genome sequencing of Lactobacillus casei NRIC0644.</title>
        <authorList>
            <person name="Atarashi H."/>
            <person name="Yoshida Y."/>
            <person name="Fujimura S."/>
            <person name="Tanaka N."/>
            <person name="Shiwa Y."/>
            <person name="Yoshikawa H."/>
            <person name="Okada S."/>
            <person name="Nakagawa J."/>
        </authorList>
    </citation>
    <scope>NUCLEOTIDE SEQUENCE [LARGE SCALE GENOMIC DNA]</scope>
    <source>
        <strain evidence="2">NRIC0644</strain>
    </source>
</reference>
<gene>
    <name evidence="1" type="ORF">LC0644_0112</name>
</gene>
<comment type="caution">
    <text evidence="1">The sequence shown here is derived from an EMBL/GenBank/DDBJ whole genome shotgun (WGS) entry which is preliminary data.</text>
</comment>
<name>A0A0C9QA05_LACPA</name>
<dbReference type="AlphaFoldDB" id="A0A0C9QA05"/>
<dbReference type="RefSeq" id="WP_045624704.1">
    <property type="nucleotide sequence ID" value="NZ_BAYM01000008.1"/>
</dbReference>
<sequence length="110" mass="12788">MNMIQRNKVYFIMTGLNESFQKTATVSVMNTDAQEVINDALHILEKENVLQNRAIDYALARLYSRFVRLIGLQGMKLSPEADQWWQQLKDFMENDIHEELSQVGGPHFIT</sequence>
<evidence type="ECO:0000313" key="2">
    <source>
        <dbReference type="Proteomes" id="UP000032552"/>
    </source>
</evidence>
<dbReference type="Proteomes" id="UP000032552">
    <property type="component" value="Unassembled WGS sequence"/>
</dbReference>
<accession>A0A0C9QA05</accession>
<proteinExistence type="predicted"/>
<dbReference type="EMBL" id="BAYM01000008">
    <property type="protein sequence ID" value="GAN35523.1"/>
    <property type="molecule type" value="Genomic_DNA"/>
</dbReference>
<protein>
    <submittedName>
        <fullName evidence="1">Uncharacterized protein</fullName>
    </submittedName>
</protein>
<organism evidence="1 2">
    <name type="scientific">Lacticaseibacillus paracasei NRIC 0644</name>
    <dbReference type="NCBI Taxonomy" id="1435038"/>
    <lineage>
        <taxon>Bacteria</taxon>
        <taxon>Bacillati</taxon>
        <taxon>Bacillota</taxon>
        <taxon>Bacilli</taxon>
        <taxon>Lactobacillales</taxon>
        <taxon>Lactobacillaceae</taxon>
        <taxon>Lacticaseibacillus</taxon>
    </lineage>
</organism>
<evidence type="ECO:0000313" key="1">
    <source>
        <dbReference type="EMBL" id="GAN35523.1"/>
    </source>
</evidence>